<proteinExistence type="predicted"/>
<feature type="coiled-coil region" evidence="1">
    <location>
        <begin position="126"/>
        <end position="180"/>
    </location>
</feature>
<name>U5MRF9_CLOSA</name>
<dbReference type="KEGG" id="csb:CLSA_c21180"/>
<feature type="signal peptide" evidence="2">
    <location>
        <begin position="1"/>
        <end position="21"/>
    </location>
</feature>
<sequence length="339" mass="37719">MKSVRNLLLAAVLGTAITVTGCGVQKTEQTKSTDNTAQTASQETKAFTMNDASNNMRNILKDMKTQVLNNEEDKVSEGGTKLEDSWKGFEDKFEDDLKDKYLDLYVKIEDPLEVIEAASKVKPLDAKVLNESIDKLDAELVKLQKSDATTTGLDNMRNALKEMNSELNNKEEDKAIKTSEKLEENWKSIEDGIKDGYKDLYEKVESPLGAINAGVKVNPLDTKSLTASIDELDKTIEQLQKSIAFSTAPQDMKTALAKIKKFTSPVNEEKVTKYAARLEKYWSTSEDTVKQKDAELYEKIEVPMGAIQSAAKANPVDTNTITSAIEELDKLLTEMQNLK</sequence>
<dbReference type="EMBL" id="CP006721">
    <property type="protein sequence ID" value="AGX43098.1"/>
    <property type="molecule type" value="Genomic_DNA"/>
</dbReference>
<keyword evidence="2" id="KW-0732">Signal</keyword>
<dbReference type="HOGENOM" id="CLU_818131_0_0_9"/>
<dbReference type="PATRIC" id="fig|1345695.10.peg.1401"/>
<keyword evidence="4" id="KW-1185">Reference proteome</keyword>
<dbReference type="GeneID" id="55474572"/>
<evidence type="ECO:0000313" key="4">
    <source>
        <dbReference type="Proteomes" id="UP000017118"/>
    </source>
</evidence>
<feature type="chain" id="PRO_5038499813" evidence="2">
    <location>
        <begin position="22"/>
        <end position="339"/>
    </location>
</feature>
<evidence type="ECO:0000256" key="2">
    <source>
        <dbReference type="SAM" id="SignalP"/>
    </source>
</evidence>
<dbReference type="eggNOG" id="ENOG503311Z">
    <property type="taxonomic scope" value="Bacteria"/>
</dbReference>
<dbReference type="OrthoDB" id="1885681at2"/>
<dbReference type="RefSeq" id="WP_022746255.1">
    <property type="nucleotide sequence ID" value="NC_022571.1"/>
</dbReference>
<evidence type="ECO:0000256" key="1">
    <source>
        <dbReference type="SAM" id="Coils"/>
    </source>
</evidence>
<accession>U5MRF9</accession>
<keyword evidence="1" id="KW-0175">Coiled coil</keyword>
<dbReference type="AlphaFoldDB" id="U5MRF9"/>
<evidence type="ECO:0000313" key="3">
    <source>
        <dbReference type="EMBL" id="AGX43098.1"/>
    </source>
</evidence>
<gene>
    <name evidence="3" type="ORF">CLSA_c21180</name>
</gene>
<protein>
    <submittedName>
        <fullName evidence="3">Uncharacterized protein</fullName>
    </submittedName>
</protein>
<dbReference type="PROSITE" id="PS51257">
    <property type="entry name" value="PROKAR_LIPOPROTEIN"/>
    <property type="match status" value="1"/>
</dbReference>
<reference evidence="3 4" key="1">
    <citation type="journal article" date="2013" name="Genome Announc.">
        <title>Complete Genome Sequence of the Solvent Producer Clostridium saccharobutylicum NCP262 (DSM 13864).</title>
        <authorList>
            <person name="Poehlein A."/>
            <person name="Hartwich K."/>
            <person name="Krabben P."/>
            <person name="Ehrenreich A."/>
            <person name="Liebl W."/>
            <person name="Durre P."/>
            <person name="Gottschalk G."/>
            <person name="Daniel R."/>
        </authorList>
    </citation>
    <scope>NUCLEOTIDE SEQUENCE [LARGE SCALE GENOMIC DNA]</scope>
    <source>
        <strain evidence="3">DSM 13864</strain>
    </source>
</reference>
<dbReference type="Proteomes" id="UP000017118">
    <property type="component" value="Chromosome"/>
</dbReference>
<organism evidence="3 4">
    <name type="scientific">Clostridium saccharobutylicum DSM 13864</name>
    <dbReference type="NCBI Taxonomy" id="1345695"/>
    <lineage>
        <taxon>Bacteria</taxon>
        <taxon>Bacillati</taxon>
        <taxon>Bacillota</taxon>
        <taxon>Clostridia</taxon>
        <taxon>Eubacteriales</taxon>
        <taxon>Clostridiaceae</taxon>
        <taxon>Clostridium</taxon>
    </lineage>
</organism>